<accession>A0A2I1GMQ6</accession>
<dbReference type="VEuPathDB" id="FungiDB:RhiirA1_458028"/>
<dbReference type="Gene3D" id="3.80.10.10">
    <property type="entry name" value="Ribonuclease Inhibitor"/>
    <property type="match status" value="1"/>
</dbReference>
<dbReference type="VEuPathDB" id="FungiDB:RhiirFUN_023307"/>
<proteinExistence type="predicted"/>
<dbReference type="Proteomes" id="UP000234323">
    <property type="component" value="Unassembled WGS sequence"/>
</dbReference>
<dbReference type="InterPro" id="IPR032675">
    <property type="entry name" value="LRR_dom_sf"/>
</dbReference>
<reference evidence="1 2" key="1">
    <citation type="submission" date="2015-10" db="EMBL/GenBank/DDBJ databases">
        <title>Genome analyses suggest a sexual origin of heterokaryosis in a supposedly ancient asexual fungus.</title>
        <authorList>
            <person name="Ropars J."/>
            <person name="Sedzielewska K."/>
            <person name="Noel J."/>
            <person name="Charron P."/>
            <person name="Farinelli L."/>
            <person name="Marton T."/>
            <person name="Kruger M."/>
            <person name="Pelin A."/>
            <person name="Brachmann A."/>
            <person name="Corradi N."/>
        </authorList>
    </citation>
    <scope>NUCLEOTIDE SEQUENCE [LARGE SCALE GENOMIC DNA]</scope>
    <source>
        <strain evidence="1 2">A4</strain>
    </source>
</reference>
<keyword evidence="2" id="KW-1185">Reference proteome</keyword>
<gene>
    <name evidence="1" type="ORF">RhiirA4_544284</name>
</gene>
<name>A0A2I1GMQ6_9GLOM</name>
<evidence type="ECO:0000313" key="1">
    <source>
        <dbReference type="EMBL" id="PKY47905.1"/>
    </source>
</evidence>
<protein>
    <recommendedName>
        <fullName evidence="3">F-box domain-containing protein</fullName>
    </recommendedName>
</protein>
<dbReference type="EMBL" id="LLXI01000587">
    <property type="protein sequence ID" value="PKY47905.1"/>
    <property type="molecule type" value="Genomic_DNA"/>
</dbReference>
<comment type="caution">
    <text evidence="1">The sequence shown here is derived from an EMBL/GenBank/DDBJ whole genome shotgun (WGS) entry which is preliminary data.</text>
</comment>
<evidence type="ECO:0008006" key="3">
    <source>
        <dbReference type="Google" id="ProtNLM"/>
    </source>
</evidence>
<organism evidence="1 2">
    <name type="scientific">Rhizophagus irregularis</name>
    <dbReference type="NCBI Taxonomy" id="588596"/>
    <lineage>
        <taxon>Eukaryota</taxon>
        <taxon>Fungi</taxon>
        <taxon>Fungi incertae sedis</taxon>
        <taxon>Mucoromycota</taxon>
        <taxon>Glomeromycotina</taxon>
        <taxon>Glomeromycetes</taxon>
        <taxon>Glomerales</taxon>
        <taxon>Glomeraceae</taxon>
        <taxon>Rhizophagus</taxon>
    </lineage>
</organism>
<dbReference type="VEuPathDB" id="FungiDB:FUN_008244"/>
<dbReference type="AlphaFoldDB" id="A0A2I1GMQ6"/>
<evidence type="ECO:0000313" key="2">
    <source>
        <dbReference type="Proteomes" id="UP000234323"/>
    </source>
</evidence>
<sequence>MTDLNRDILYLIFKRLQNDKKTLLLCLSVNRTWCEVIIPILWKNPWKYLKKKKRLLLNVIVSDVSNESKNDLMSQGVDFLIDCYQKPLFDYISFCRHLNLNSIKKIINTINEKSKISIIKNEILNLFINERREFTHLYIPYQFDQQINLIPGAEQCFSKLVFLSCNTNINDNVLNGLIEICKSIQELEFNIEVQNNNYGIVGLIENSKKLFNIRLLPNNQYVGDSFCKILEDSLIQHSNTIEYFKITKQPITNVLSSFINLKVLEMDCYYYYTWNCLKNLSLPFLQILRAKRVPIRALTSLIENTSGYLNEINIDCINHDEFDNKVIIQTICQHCPNLKFLKMLFRYSGTLELEKLLINCKYLEGLFILAHDNLFDWDKLFEILTRSSPPCLFKFKFNFYNNQVKFESLKLFFDNWKDKRDKRPMLLQTISSNNFIINYFRLKEQYKAEKVIEKYDHYTRCGRTFEDFEWS</sequence>